<proteinExistence type="predicted"/>
<dbReference type="SMART" id="SM00530">
    <property type="entry name" value="HTH_XRE"/>
    <property type="match status" value="1"/>
</dbReference>
<dbReference type="PROSITE" id="PS50943">
    <property type="entry name" value="HTH_CROC1"/>
    <property type="match status" value="1"/>
</dbReference>
<dbReference type="Proteomes" id="UP001501004">
    <property type="component" value="Unassembled WGS sequence"/>
</dbReference>
<feature type="domain" description="HTH cro/C1-type" evidence="1">
    <location>
        <begin position="16"/>
        <end position="70"/>
    </location>
</feature>
<evidence type="ECO:0000313" key="2">
    <source>
        <dbReference type="EMBL" id="GAA3749511.1"/>
    </source>
</evidence>
<comment type="caution">
    <text evidence="2">The sequence shown here is derived from an EMBL/GenBank/DDBJ whole genome shotgun (WGS) entry which is preliminary data.</text>
</comment>
<keyword evidence="3" id="KW-1185">Reference proteome</keyword>
<name>A0ABP7G1V0_9MICO</name>
<dbReference type="Pfam" id="PF13560">
    <property type="entry name" value="HTH_31"/>
    <property type="match status" value="1"/>
</dbReference>
<evidence type="ECO:0000313" key="3">
    <source>
        <dbReference type="Proteomes" id="UP001501004"/>
    </source>
</evidence>
<dbReference type="InterPro" id="IPR001387">
    <property type="entry name" value="Cro/C1-type_HTH"/>
</dbReference>
<organism evidence="2 3">
    <name type="scientific">Leifsonella bigeumensis</name>
    <dbReference type="NCBI Taxonomy" id="433643"/>
    <lineage>
        <taxon>Bacteria</taxon>
        <taxon>Bacillati</taxon>
        <taxon>Actinomycetota</taxon>
        <taxon>Actinomycetes</taxon>
        <taxon>Micrococcales</taxon>
        <taxon>Microbacteriaceae</taxon>
        <taxon>Leifsonella</taxon>
    </lineage>
</organism>
<accession>A0ABP7G1V0</accession>
<dbReference type="EMBL" id="BAABAE010000004">
    <property type="protein sequence ID" value="GAA3749511.1"/>
    <property type="molecule type" value="Genomic_DNA"/>
</dbReference>
<protein>
    <recommendedName>
        <fullName evidence="1">HTH cro/C1-type domain-containing protein</fullName>
    </recommendedName>
</protein>
<gene>
    <name evidence="2" type="ORF">GCM10022239_26070</name>
</gene>
<sequence length="100" mass="11091">MAEPHSVAARMLGERVRHQRNELGLSQEDMADLAGMHWTNWGKIERGQANPSLTTIVRMAGVLDIDPAELVSGLGLAQLPQRKHQLTAADLIRERTRRSG</sequence>
<dbReference type="InterPro" id="IPR010982">
    <property type="entry name" value="Lambda_DNA-bd_dom_sf"/>
</dbReference>
<reference evidence="3" key="1">
    <citation type="journal article" date="2019" name="Int. J. Syst. Evol. Microbiol.">
        <title>The Global Catalogue of Microorganisms (GCM) 10K type strain sequencing project: providing services to taxonomists for standard genome sequencing and annotation.</title>
        <authorList>
            <consortium name="The Broad Institute Genomics Platform"/>
            <consortium name="The Broad Institute Genome Sequencing Center for Infectious Disease"/>
            <person name="Wu L."/>
            <person name="Ma J."/>
        </authorList>
    </citation>
    <scope>NUCLEOTIDE SEQUENCE [LARGE SCALE GENOMIC DNA]</scope>
    <source>
        <strain evidence="3">JCM 16949</strain>
    </source>
</reference>
<dbReference type="Gene3D" id="1.10.260.40">
    <property type="entry name" value="lambda repressor-like DNA-binding domains"/>
    <property type="match status" value="1"/>
</dbReference>
<dbReference type="CDD" id="cd00093">
    <property type="entry name" value="HTH_XRE"/>
    <property type="match status" value="1"/>
</dbReference>
<evidence type="ECO:0000259" key="1">
    <source>
        <dbReference type="PROSITE" id="PS50943"/>
    </source>
</evidence>
<dbReference type="SUPFAM" id="SSF47413">
    <property type="entry name" value="lambda repressor-like DNA-binding domains"/>
    <property type="match status" value="1"/>
</dbReference>
<dbReference type="RefSeq" id="WP_344757508.1">
    <property type="nucleotide sequence ID" value="NZ_BAABAE010000004.1"/>
</dbReference>